<reference evidence="1" key="2">
    <citation type="journal article" date="2023" name="Plants (Basel)">
        <title>Annotation of the Turnera subulata (Passifloraceae) Draft Genome Reveals the S-Locus Evolved after the Divergence of Turneroideae from Passifloroideae in a Stepwise Manner.</title>
        <authorList>
            <person name="Henning P.M."/>
            <person name="Roalson E.H."/>
            <person name="Mir W."/>
            <person name="McCubbin A.G."/>
            <person name="Shore J.S."/>
        </authorList>
    </citation>
    <scope>NUCLEOTIDE SEQUENCE</scope>
    <source>
        <strain evidence="1">F60SS</strain>
    </source>
</reference>
<protein>
    <submittedName>
        <fullName evidence="1">Uncharacterized protein</fullName>
    </submittedName>
</protein>
<name>A0A9Q0G7C5_9ROSI</name>
<accession>A0A9Q0G7C5</accession>
<reference evidence="1" key="1">
    <citation type="submission" date="2022-02" db="EMBL/GenBank/DDBJ databases">
        <authorList>
            <person name="Henning P.M."/>
            <person name="McCubbin A.G."/>
            <person name="Shore J.S."/>
        </authorList>
    </citation>
    <scope>NUCLEOTIDE SEQUENCE</scope>
    <source>
        <strain evidence="1">F60SS</strain>
        <tissue evidence="1">Leaves</tissue>
    </source>
</reference>
<evidence type="ECO:0000313" key="1">
    <source>
        <dbReference type="EMBL" id="KAJ4844924.1"/>
    </source>
</evidence>
<dbReference type="EMBL" id="JAKUCV010001839">
    <property type="protein sequence ID" value="KAJ4844924.1"/>
    <property type="molecule type" value="Genomic_DNA"/>
</dbReference>
<feature type="non-terminal residue" evidence="1">
    <location>
        <position position="1"/>
    </location>
</feature>
<sequence>SGPYPRAGSLTLPPFGPASVTNYWACSWAHLHQELPKWSGLGARAFDSHDTLWLPR</sequence>
<keyword evidence="2" id="KW-1185">Reference proteome</keyword>
<organism evidence="1 2">
    <name type="scientific">Turnera subulata</name>
    <dbReference type="NCBI Taxonomy" id="218843"/>
    <lineage>
        <taxon>Eukaryota</taxon>
        <taxon>Viridiplantae</taxon>
        <taxon>Streptophyta</taxon>
        <taxon>Embryophyta</taxon>
        <taxon>Tracheophyta</taxon>
        <taxon>Spermatophyta</taxon>
        <taxon>Magnoliopsida</taxon>
        <taxon>eudicotyledons</taxon>
        <taxon>Gunneridae</taxon>
        <taxon>Pentapetalae</taxon>
        <taxon>rosids</taxon>
        <taxon>fabids</taxon>
        <taxon>Malpighiales</taxon>
        <taxon>Passifloraceae</taxon>
        <taxon>Turnera</taxon>
    </lineage>
</organism>
<dbReference type="AlphaFoldDB" id="A0A9Q0G7C5"/>
<comment type="caution">
    <text evidence="1">The sequence shown here is derived from an EMBL/GenBank/DDBJ whole genome shotgun (WGS) entry which is preliminary data.</text>
</comment>
<gene>
    <name evidence="1" type="ORF">Tsubulata_043213</name>
</gene>
<dbReference type="Proteomes" id="UP001141552">
    <property type="component" value="Unassembled WGS sequence"/>
</dbReference>
<evidence type="ECO:0000313" key="2">
    <source>
        <dbReference type="Proteomes" id="UP001141552"/>
    </source>
</evidence>
<proteinExistence type="predicted"/>